<sequence length="90" mass="9919">MKKRNILTIIIFLFCVATSMAQNAENGKTVILLVHYGTSNDNSRMQTIDRLNARVAETFTDCAVVEAYSAPSVIKMLACSPCAVLIKEHL</sequence>
<feature type="signal peptide" evidence="1">
    <location>
        <begin position="1"/>
        <end position="24"/>
    </location>
</feature>
<dbReference type="EMBL" id="JXQK01000028">
    <property type="protein sequence ID" value="KIP64233.1"/>
    <property type="molecule type" value="Genomic_DNA"/>
</dbReference>
<name>A0A0D0IXU3_9BACT</name>
<evidence type="ECO:0000313" key="2">
    <source>
        <dbReference type="EMBL" id="KIP64233.1"/>
    </source>
</evidence>
<dbReference type="SUPFAM" id="SSF53800">
    <property type="entry name" value="Chelatase"/>
    <property type="match status" value="1"/>
</dbReference>
<evidence type="ECO:0000313" key="3">
    <source>
        <dbReference type="Proteomes" id="UP000032046"/>
    </source>
</evidence>
<dbReference type="Gene3D" id="3.40.50.1400">
    <property type="match status" value="1"/>
</dbReference>
<keyword evidence="3" id="KW-1185">Reference proteome</keyword>
<feature type="chain" id="PRO_5002224810" evidence="1">
    <location>
        <begin position="25"/>
        <end position="90"/>
    </location>
</feature>
<organism evidence="2 3">
    <name type="scientific">Prevotella pectinovora</name>
    <dbReference type="NCBI Taxonomy" id="1602169"/>
    <lineage>
        <taxon>Bacteria</taxon>
        <taxon>Pseudomonadati</taxon>
        <taxon>Bacteroidota</taxon>
        <taxon>Bacteroidia</taxon>
        <taxon>Bacteroidales</taxon>
        <taxon>Prevotellaceae</taxon>
        <taxon>Prevotella</taxon>
    </lineage>
</organism>
<dbReference type="RefSeq" id="WP_042517847.1">
    <property type="nucleotide sequence ID" value="NZ_JXQK01000028.1"/>
</dbReference>
<proteinExistence type="predicted"/>
<dbReference type="GO" id="GO:0016852">
    <property type="term" value="F:sirohydrochlorin cobaltochelatase activity"/>
    <property type="evidence" value="ECO:0007669"/>
    <property type="project" value="InterPro"/>
</dbReference>
<evidence type="ECO:0000256" key="1">
    <source>
        <dbReference type="SAM" id="SignalP"/>
    </source>
</evidence>
<gene>
    <name evidence="2" type="ORF">ST44_02555</name>
</gene>
<dbReference type="GO" id="GO:0019251">
    <property type="term" value="P:anaerobic cobalamin biosynthetic process"/>
    <property type="evidence" value="ECO:0007669"/>
    <property type="project" value="InterPro"/>
</dbReference>
<keyword evidence="1" id="KW-0732">Signal</keyword>
<comment type="caution">
    <text evidence="2">The sequence shown here is derived from an EMBL/GenBank/DDBJ whole genome shotgun (WGS) entry which is preliminary data.</text>
</comment>
<dbReference type="STRING" id="1602171.ST44_02555"/>
<accession>A0A0D0IXU3</accession>
<dbReference type="InterPro" id="IPR010388">
    <property type="entry name" value="Anaerobic_Co-chelatase"/>
</dbReference>
<dbReference type="Proteomes" id="UP000032046">
    <property type="component" value="Unassembled WGS sequence"/>
</dbReference>
<dbReference type="AlphaFoldDB" id="A0A0D0IXU3"/>
<dbReference type="Pfam" id="PF06180">
    <property type="entry name" value="CbiK"/>
    <property type="match status" value="1"/>
</dbReference>
<protein>
    <submittedName>
        <fullName evidence="2">Uncharacterized protein</fullName>
    </submittedName>
</protein>
<reference evidence="2 3" key="1">
    <citation type="submission" date="2015-01" db="EMBL/GenBank/DDBJ databases">
        <title>Comparative genomics of non-oral Prevotella species.</title>
        <authorList>
            <person name="Accetto T."/>
            <person name="Nograsek B."/>
            <person name="Avgustin G."/>
        </authorList>
    </citation>
    <scope>NUCLEOTIDE SEQUENCE [LARGE SCALE GENOMIC DNA]</scope>
    <source>
        <strain evidence="2 3">P5-119</strain>
    </source>
</reference>